<reference evidence="2 3" key="1">
    <citation type="submission" date="2016-03" db="EMBL/GenBank/DDBJ databases">
        <title>Whole genome sequencing of Grifola frondosa 9006-11.</title>
        <authorList>
            <person name="Min B."/>
            <person name="Park H."/>
            <person name="Kim J.-G."/>
            <person name="Cho H."/>
            <person name="Oh Y.-L."/>
            <person name="Kong W.-S."/>
            <person name="Choi I.-G."/>
        </authorList>
    </citation>
    <scope>NUCLEOTIDE SEQUENCE [LARGE SCALE GENOMIC DNA]</scope>
    <source>
        <strain evidence="2 3">9006-11</strain>
    </source>
</reference>
<dbReference type="OrthoDB" id="3261881at2759"/>
<accession>A0A1C7MS51</accession>
<dbReference type="STRING" id="5627.A0A1C7MS51"/>
<sequence>MPRPSDTSTANGAKKLRSYSASEIARNIQSFETWSAFQGCEEVSFHDLPPNIEADVTKVFDVTGQFPEEWLDKSSKVYKGMRRCMASDFLDFLDRAYKASPKLFSPAVLAAESKELLCDIQTVFSAWNRLQKMRQSSRKWSEADYVANVYNVFRSPAVREGDYRAQCAVALCQPLPSFEVTPQAVRILNAKTALPDASIFVPARLIRDLWHSAKSPFKILKSHKSVVKTGNVGGESSFRYQSTPCAKLSDTPSFEFASSYWEDKKPVHHLLEDAYRQNRMATTSAVRQLHSLHVQAPIFGLVWAQGTRIHSAAYPGPPPSARTRRTSGIFHEWNLDNPGDMLQVFLLIRNIDEWTVGPFVERIIKGVDHLLKDVKDGHQFMPWKRKGDLGRLVPTAAQENSNAATSTGKRKPARRRHRTS</sequence>
<gene>
    <name evidence="2" type="ORF">A0H81_00990</name>
</gene>
<evidence type="ECO:0000256" key="1">
    <source>
        <dbReference type="SAM" id="MobiDB-lite"/>
    </source>
</evidence>
<feature type="region of interest" description="Disordered" evidence="1">
    <location>
        <begin position="395"/>
        <end position="420"/>
    </location>
</feature>
<feature type="compositionally biased region" description="Basic residues" evidence="1">
    <location>
        <begin position="408"/>
        <end position="420"/>
    </location>
</feature>
<dbReference type="Proteomes" id="UP000092993">
    <property type="component" value="Unassembled WGS sequence"/>
</dbReference>
<evidence type="ECO:0000313" key="2">
    <source>
        <dbReference type="EMBL" id="OBZ79705.1"/>
    </source>
</evidence>
<keyword evidence="3" id="KW-1185">Reference proteome</keyword>
<protein>
    <submittedName>
        <fullName evidence="2">Uncharacterized protein</fullName>
    </submittedName>
</protein>
<comment type="caution">
    <text evidence="2">The sequence shown here is derived from an EMBL/GenBank/DDBJ whole genome shotgun (WGS) entry which is preliminary data.</text>
</comment>
<dbReference type="AlphaFoldDB" id="A0A1C7MS51"/>
<feature type="compositionally biased region" description="Polar residues" evidence="1">
    <location>
        <begin position="397"/>
        <end position="407"/>
    </location>
</feature>
<name>A0A1C7MS51_GRIFR</name>
<organism evidence="2 3">
    <name type="scientific">Grifola frondosa</name>
    <name type="common">Maitake</name>
    <name type="synonym">Polyporus frondosus</name>
    <dbReference type="NCBI Taxonomy" id="5627"/>
    <lineage>
        <taxon>Eukaryota</taxon>
        <taxon>Fungi</taxon>
        <taxon>Dikarya</taxon>
        <taxon>Basidiomycota</taxon>
        <taxon>Agaricomycotina</taxon>
        <taxon>Agaricomycetes</taxon>
        <taxon>Polyporales</taxon>
        <taxon>Grifolaceae</taxon>
        <taxon>Grifola</taxon>
    </lineage>
</organism>
<proteinExistence type="predicted"/>
<dbReference type="EMBL" id="LUGG01000001">
    <property type="protein sequence ID" value="OBZ79705.1"/>
    <property type="molecule type" value="Genomic_DNA"/>
</dbReference>
<dbReference type="OMA" id="KWSEADY"/>
<evidence type="ECO:0000313" key="3">
    <source>
        <dbReference type="Proteomes" id="UP000092993"/>
    </source>
</evidence>